<dbReference type="AlphaFoldDB" id="A0A645EBX7"/>
<gene>
    <name evidence="5" type="primary">rimP_38</name>
    <name evidence="5" type="ORF">SDC9_146377</name>
</gene>
<reference evidence="5" key="1">
    <citation type="submission" date="2019-08" db="EMBL/GenBank/DDBJ databases">
        <authorList>
            <person name="Kucharzyk K."/>
            <person name="Murdoch R.W."/>
            <person name="Higgins S."/>
            <person name="Loffler F."/>
        </authorList>
    </citation>
    <scope>NUCLEOTIDE SEQUENCE</scope>
</reference>
<keyword evidence="2" id="KW-0690">Ribosome biogenesis</keyword>
<dbReference type="SUPFAM" id="SSF75420">
    <property type="entry name" value="YhbC-like, N-terminal domain"/>
    <property type="match status" value="1"/>
</dbReference>
<organism evidence="5">
    <name type="scientific">bioreactor metagenome</name>
    <dbReference type="NCBI Taxonomy" id="1076179"/>
    <lineage>
        <taxon>unclassified sequences</taxon>
        <taxon>metagenomes</taxon>
        <taxon>ecological metagenomes</taxon>
    </lineage>
</organism>
<dbReference type="NCBIfam" id="NF000930">
    <property type="entry name" value="PRK00092.2-2"/>
    <property type="match status" value="1"/>
</dbReference>
<dbReference type="InterPro" id="IPR035956">
    <property type="entry name" value="RimP_N_sf"/>
</dbReference>
<dbReference type="CDD" id="cd01734">
    <property type="entry name" value="YlxS_C"/>
    <property type="match status" value="1"/>
</dbReference>
<evidence type="ECO:0000313" key="5">
    <source>
        <dbReference type="EMBL" id="MPM99186.1"/>
    </source>
</evidence>
<proteinExistence type="inferred from homology"/>
<dbReference type="PANTHER" id="PTHR33867">
    <property type="entry name" value="RIBOSOME MATURATION FACTOR RIMP"/>
    <property type="match status" value="1"/>
</dbReference>
<sequence>MLARHGLELDALDIIPAGKRVLLRVTVDGDGPEGHGPLIDDIAEASRDLSEALDESAATGAGAYTLEVSSRGVNRPLTLPRHWRRNAGHLVRITTTAGETFQGRIVASDDEGVDLLIEPEDPRPGKGTAVERRCAYADITKARVQVEMKRQDKEED</sequence>
<dbReference type="GO" id="GO:0005829">
    <property type="term" value="C:cytosol"/>
    <property type="evidence" value="ECO:0007669"/>
    <property type="project" value="TreeGrafter"/>
</dbReference>
<dbReference type="Gene3D" id="3.30.300.70">
    <property type="entry name" value="RimP-like superfamily, N-terminal"/>
    <property type="match status" value="1"/>
</dbReference>
<dbReference type="GO" id="GO:0006412">
    <property type="term" value="P:translation"/>
    <property type="evidence" value="ECO:0007669"/>
    <property type="project" value="TreeGrafter"/>
</dbReference>
<accession>A0A645EBX7</accession>
<feature type="domain" description="Ribosome maturation factor RimP N-terminal" evidence="3">
    <location>
        <begin position="2"/>
        <end position="73"/>
    </location>
</feature>
<feature type="domain" description="Ribosome maturation factor RimP C-terminal" evidence="4">
    <location>
        <begin position="77"/>
        <end position="147"/>
    </location>
</feature>
<dbReference type="PANTHER" id="PTHR33867:SF1">
    <property type="entry name" value="RIBOSOME MATURATION FACTOR RIMP"/>
    <property type="match status" value="1"/>
</dbReference>
<keyword evidence="1" id="KW-0963">Cytoplasm</keyword>
<dbReference type="SUPFAM" id="SSF74942">
    <property type="entry name" value="YhbC-like, C-terminal domain"/>
    <property type="match status" value="1"/>
</dbReference>
<evidence type="ECO:0000256" key="1">
    <source>
        <dbReference type="ARBA" id="ARBA00022490"/>
    </source>
</evidence>
<name>A0A645EBX7_9ZZZZ</name>
<evidence type="ECO:0000256" key="2">
    <source>
        <dbReference type="ARBA" id="ARBA00022517"/>
    </source>
</evidence>
<dbReference type="InterPro" id="IPR028989">
    <property type="entry name" value="RimP_N"/>
</dbReference>
<dbReference type="Pfam" id="PF02576">
    <property type="entry name" value="RimP_N"/>
    <property type="match status" value="1"/>
</dbReference>
<evidence type="ECO:0000259" key="4">
    <source>
        <dbReference type="Pfam" id="PF17384"/>
    </source>
</evidence>
<dbReference type="InterPro" id="IPR036847">
    <property type="entry name" value="RimP_C_sf"/>
</dbReference>
<evidence type="ECO:0000259" key="3">
    <source>
        <dbReference type="Pfam" id="PF02576"/>
    </source>
</evidence>
<dbReference type="HAMAP" id="MF_01077">
    <property type="entry name" value="RimP"/>
    <property type="match status" value="1"/>
</dbReference>
<comment type="caution">
    <text evidence="5">The sequence shown here is derived from an EMBL/GenBank/DDBJ whole genome shotgun (WGS) entry which is preliminary data.</text>
</comment>
<dbReference type="InterPro" id="IPR003728">
    <property type="entry name" value="Ribosome_maturation_RimP"/>
</dbReference>
<dbReference type="InterPro" id="IPR028998">
    <property type="entry name" value="RimP_C"/>
</dbReference>
<dbReference type="GO" id="GO:0000028">
    <property type="term" value="P:ribosomal small subunit assembly"/>
    <property type="evidence" value="ECO:0007669"/>
    <property type="project" value="TreeGrafter"/>
</dbReference>
<dbReference type="EMBL" id="VSSQ01045291">
    <property type="protein sequence ID" value="MPM99186.1"/>
    <property type="molecule type" value="Genomic_DNA"/>
</dbReference>
<protein>
    <submittedName>
        <fullName evidence="5">Ribosome maturation factor RimP</fullName>
    </submittedName>
</protein>
<dbReference type="Pfam" id="PF17384">
    <property type="entry name" value="DUF150_C"/>
    <property type="match status" value="1"/>
</dbReference>